<dbReference type="Proteomes" id="UP001375812">
    <property type="component" value="Unassembled WGS sequence"/>
</dbReference>
<evidence type="ECO:0000313" key="5">
    <source>
        <dbReference type="EMBL" id="MEJ5019429.1"/>
    </source>
</evidence>
<comment type="subcellular location">
    <subcellularLocation>
        <location evidence="1">Cytoplasm</location>
    </subcellularLocation>
</comment>
<evidence type="ECO:0000256" key="3">
    <source>
        <dbReference type="PROSITE-ProRule" id="PRU00169"/>
    </source>
</evidence>
<keyword evidence="2 3" id="KW-0597">Phosphoprotein</keyword>
<feature type="domain" description="Response regulatory" evidence="4">
    <location>
        <begin position="2"/>
        <end position="116"/>
    </location>
</feature>
<reference evidence="5 6" key="1">
    <citation type="submission" date="2023-12" db="EMBL/GenBank/DDBJ databases">
        <title>Gut-associated functions are favored during microbiome assembly across C. elegans life.</title>
        <authorList>
            <person name="Zimmermann J."/>
        </authorList>
    </citation>
    <scope>NUCLEOTIDE SEQUENCE [LARGE SCALE GENOMIC DNA]</scope>
    <source>
        <strain evidence="5 6">MYb71</strain>
    </source>
</reference>
<dbReference type="SUPFAM" id="SSF52172">
    <property type="entry name" value="CheY-like"/>
    <property type="match status" value="1"/>
</dbReference>
<evidence type="ECO:0000259" key="4">
    <source>
        <dbReference type="PROSITE" id="PS50110"/>
    </source>
</evidence>
<organism evidence="5 6">
    <name type="scientific">Ochrobactrum vermis</name>
    <dbReference type="NCBI Taxonomy" id="1827297"/>
    <lineage>
        <taxon>Bacteria</taxon>
        <taxon>Pseudomonadati</taxon>
        <taxon>Pseudomonadota</taxon>
        <taxon>Alphaproteobacteria</taxon>
        <taxon>Hyphomicrobiales</taxon>
        <taxon>Brucellaceae</taxon>
        <taxon>Brucella/Ochrobactrum group</taxon>
        <taxon>Ochrobactrum</taxon>
    </lineage>
</organism>
<evidence type="ECO:0000313" key="6">
    <source>
        <dbReference type="Proteomes" id="UP001375812"/>
    </source>
</evidence>
<dbReference type="Gene3D" id="3.40.50.2300">
    <property type="match status" value="1"/>
</dbReference>
<name>A0ABU8PAZ0_9HYPH</name>
<dbReference type="SMART" id="SM00448">
    <property type="entry name" value="REC"/>
    <property type="match status" value="1"/>
</dbReference>
<dbReference type="PANTHER" id="PTHR44591">
    <property type="entry name" value="STRESS RESPONSE REGULATOR PROTEIN 1"/>
    <property type="match status" value="1"/>
</dbReference>
<gene>
    <name evidence="5" type="ORF">WH297_06710</name>
</gene>
<dbReference type="Pfam" id="PF00072">
    <property type="entry name" value="Response_reg"/>
    <property type="match status" value="1"/>
</dbReference>
<comment type="caution">
    <text evidence="5">The sequence shown here is derived from an EMBL/GenBank/DDBJ whole genome shotgun (WGS) entry which is preliminary data.</text>
</comment>
<evidence type="ECO:0000256" key="2">
    <source>
        <dbReference type="ARBA" id="ARBA00022553"/>
    </source>
</evidence>
<accession>A0ABU8PAZ0</accession>
<dbReference type="InterPro" id="IPR001789">
    <property type="entry name" value="Sig_transdc_resp-reg_receiver"/>
</dbReference>
<feature type="modified residue" description="4-aspartylphosphate" evidence="3">
    <location>
        <position position="51"/>
    </location>
</feature>
<dbReference type="EMBL" id="JBBGZH010000001">
    <property type="protein sequence ID" value="MEJ5019429.1"/>
    <property type="molecule type" value="Genomic_DNA"/>
</dbReference>
<sequence>MKIAIVDDDRSVRKALARVLATEDIETSTYASGPEFLISLSEQIPDCLMLDIQMPGMNGPEVQRRLRESGFSMPIIIITGNDDSSFVRHMIEAGAIACFSKPVDIRLLLDTIRRAVVRN</sequence>
<keyword evidence="6" id="KW-1185">Reference proteome</keyword>
<protein>
    <submittedName>
        <fullName evidence="5">Response regulator</fullName>
    </submittedName>
</protein>
<dbReference type="PANTHER" id="PTHR44591:SF25">
    <property type="entry name" value="CHEMOTAXIS TWO-COMPONENT RESPONSE REGULATOR"/>
    <property type="match status" value="1"/>
</dbReference>
<dbReference type="InterPro" id="IPR050595">
    <property type="entry name" value="Bact_response_regulator"/>
</dbReference>
<dbReference type="RefSeq" id="WP_181153323.1">
    <property type="nucleotide sequence ID" value="NZ_JBBGZH010000001.1"/>
</dbReference>
<evidence type="ECO:0000256" key="1">
    <source>
        <dbReference type="ARBA" id="ARBA00004496"/>
    </source>
</evidence>
<proteinExistence type="predicted"/>
<dbReference type="PROSITE" id="PS50110">
    <property type="entry name" value="RESPONSE_REGULATORY"/>
    <property type="match status" value="1"/>
</dbReference>
<dbReference type="InterPro" id="IPR011006">
    <property type="entry name" value="CheY-like_superfamily"/>
</dbReference>